<dbReference type="PANTHER" id="PTHR34776:SF1">
    <property type="entry name" value="F17F16.3 PROTEIN"/>
    <property type="match status" value="1"/>
</dbReference>
<dbReference type="OrthoDB" id="1028014at2759"/>
<organism evidence="2 3">
    <name type="scientific">Obba rivulosa</name>
    <dbReference type="NCBI Taxonomy" id="1052685"/>
    <lineage>
        <taxon>Eukaryota</taxon>
        <taxon>Fungi</taxon>
        <taxon>Dikarya</taxon>
        <taxon>Basidiomycota</taxon>
        <taxon>Agaricomycotina</taxon>
        <taxon>Agaricomycetes</taxon>
        <taxon>Polyporales</taxon>
        <taxon>Gelatoporiaceae</taxon>
        <taxon>Obba</taxon>
    </lineage>
</organism>
<keyword evidence="3" id="KW-1185">Reference proteome</keyword>
<dbReference type="AlphaFoldDB" id="A0A8E2AS27"/>
<accession>A0A8E2AS27</accession>
<feature type="compositionally biased region" description="Basic and acidic residues" evidence="1">
    <location>
        <begin position="79"/>
        <end position="88"/>
    </location>
</feature>
<gene>
    <name evidence="2" type="ORF">OBBRIDRAFT_794158</name>
</gene>
<feature type="compositionally biased region" description="Basic and acidic residues" evidence="1">
    <location>
        <begin position="38"/>
        <end position="61"/>
    </location>
</feature>
<feature type="compositionally biased region" description="Basic residues" evidence="1">
    <location>
        <begin position="27"/>
        <end position="37"/>
    </location>
</feature>
<dbReference type="Proteomes" id="UP000250043">
    <property type="component" value="Unassembled WGS sequence"/>
</dbReference>
<evidence type="ECO:0000313" key="2">
    <source>
        <dbReference type="EMBL" id="OCH89571.1"/>
    </source>
</evidence>
<feature type="region of interest" description="Disordered" evidence="1">
    <location>
        <begin position="133"/>
        <end position="153"/>
    </location>
</feature>
<dbReference type="EMBL" id="KV722424">
    <property type="protein sequence ID" value="OCH89571.1"/>
    <property type="molecule type" value="Genomic_DNA"/>
</dbReference>
<proteinExistence type="predicted"/>
<evidence type="ECO:0000256" key="1">
    <source>
        <dbReference type="SAM" id="MobiDB-lite"/>
    </source>
</evidence>
<feature type="region of interest" description="Disordered" evidence="1">
    <location>
        <begin position="1"/>
        <end position="94"/>
    </location>
</feature>
<evidence type="ECO:0000313" key="3">
    <source>
        <dbReference type="Proteomes" id="UP000250043"/>
    </source>
</evidence>
<feature type="compositionally biased region" description="Low complexity" evidence="1">
    <location>
        <begin position="136"/>
        <end position="145"/>
    </location>
</feature>
<protein>
    <submittedName>
        <fullName evidence="2">Uncharacterized protein</fullName>
    </submittedName>
</protein>
<sequence>MPTTRRQSAQEKGGAAAEEKPKVVPAKPRKAPARRSKKAEAAVGEKREAEQEVEKEGDKTVEQPPAKKAKAEDEPEPEAMEKPAETGKKHTYQAGTIERGHIYFFYRPKVQIEEAESVDDIQRFYMVLVPRPPEFSTASGSTAKTSGGGDEEQEMNLIQPGADAVPAPEPTNKTKKRFRLIVLGKKSLPDPDKGRGRGNIFWATVATVGEDLLKLQEGLGPREYETKTRGHRTVSAARIAARGAYALVNNDARTPSQRETHLGYHLSHPDPEHIGEVQAELGIHEASSFVVQVKNPLAPPTGEQRVGLSEERRAHYPEEILRDVFGKGGARGREDFGLRFASVETPELLNYEGAELLFIAARSGDSGLEQSLGEGRGEALHEVEEKESKVDIEKVLKELAMDTDKIPSDPLEGQWT</sequence>
<name>A0A8E2AS27_9APHY</name>
<reference evidence="2 3" key="1">
    <citation type="submission" date="2016-07" db="EMBL/GenBank/DDBJ databases">
        <title>Draft genome of the white-rot fungus Obba rivulosa 3A-2.</title>
        <authorList>
            <consortium name="DOE Joint Genome Institute"/>
            <person name="Miettinen O."/>
            <person name="Riley R."/>
            <person name="Acob R."/>
            <person name="Barry K."/>
            <person name="Cullen D."/>
            <person name="De Vries R."/>
            <person name="Hainaut M."/>
            <person name="Hatakka A."/>
            <person name="Henrissat B."/>
            <person name="Hilden K."/>
            <person name="Kuo R."/>
            <person name="Labutti K."/>
            <person name="Lipzen A."/>
            <person name="Makela M.R."/>
            <person name="Sandor L."/>
            <person name="Spatafora J.W."/>
            <person name="Grigoriev I.V."/>
            <person name="Hibbett D.S."/>
        </authorList>
    </citation>
    <scope>NUCLEOTIDE SEQUENCE [LARGE SCALE GENOMIC DNA]</scope>
    <source>
        <strain evidence="2 3">3A-2</strain>
    </source>
</reference>
<dbReference type="PANTHER" id="PTHR34776">
    <property type="entry name" value="F17F16.3 PROTEIN"/>
    <property type="match status" value="1"/>
</dbReference>